<dbReference type="Proteomes" id="UP000095283">
    <property type="component" value="Unplaced"/>
</dbReference>
<dbReference type="InterPro" id="IPR027417">
    <property type="entry name" value="P-loop_NTPase"/>
</dbReference>
<protein>
    <submittedName>
        <fullName evidence="3">Uncharacterized protein</fullName>
    </submittedName>
</protein>
<proteinExistence type="predicted"/>
<sequence length="147" mass="17435">MVSQFLWEGFVSEYRPTVEEFNWVEYDVGGGSALMLQLVYYAFINFFFHFNCNILLLTLVDHGISWPCDISISEREMLLWLELFVLNLTTVENDEIKVITVVFAVDDYNSFDEAKKIIEEIIEERKRKVRILEPWYKINAIYFAIVI</sequence>
<keyword evidence="2" id="KW-1185">Reference proteome</keyword>
<name>A0A1I7W7T3_HETBA</name>
<organism evidence="2 3">
    <name type="scientific">Heterorhabditis bacteriophora</name>
    <name type="common">Entomopathogenic nematode worm</name>
    <dbReference type="NCBI Taxonomy" id="37862"/>
    <lineage>
        <taxon>Eukaryota</taxon>
        <taxon>Metazoa</taxon>
        <taxon>Ecdysozoa</taxon>
        <taxon>Nematoda</taxon>
        <taxon>Chromadorea</taxon>
        <taxon>Rhabditida</taxon>
        <taxon>Rhabditina</taxon>
        <taxon>Rhabditomorpha</taxon>
        <taxon>Strongyloidea</taxon>
        <taxon>Heterorhabditidae</taxon>
        <taxon>Heterorhabditis</taxon>
    </lineage>
</organism>
<keyword evidence="1" id="KW-0812">Transmembrane</keyword>
<dbReference type="AlphaFoldDB" id="A0A1I7W7T3"/>
<evidence type="ECO:0000256" key="1">
    <source>
        <dbReference type="SAM" id="Phobius"/>
    </source>
</evidence>
<evidence type="ECO:0000313" key="3">
    <source>
        <dbReference type="WBParaSite" id="Hba_00684"/>
    </source>
</evidence>
<feature type="transmembrane region" description="Helical" evidence="1">
    <location>
        <begin position="38"/>
        <end position="60"/>
    </location>
</feature>
<evidence type="ECO:0000313" key="2">
    <source>
        <dbReference type="Proteomes" id="UP000095283"/>
    </source>
</evidence>
<keyword evidence="1" id="KW-1133">Transmembrane helix</keyword>
<reference evidence="3" key="1">
    <citation type="submission" date="2016-11" db="UniProtKB">
        <authorList>
            <consortium name="WormBaseParasite"/>
        </authorList>
    </citation>
    <scope>IDENTIFICATION</scope>
</reference>
<dbReference type="WBParaSite" id="Hba_00684">
    <property type="protein sequence ID" value="Hba_00684"/>
    <property type="gene ID" value="Hba_00684"/>
</dbReference>
<keyword evidence="1" id="KW-0472">Membrane</keyword>
<accession>A0A1I7W7T3</accession>
<dbReference type="SUPFAM" id="SSF52540">
    <property type="entry name" value="P-loop containing nucleoside triphosphate hydrolases"/>
    <property type="match status" value="1"/>
</dbReference>